<reference evidence="2" key="1">
    <citation type="journal article" date="2011" name="MBio">
        <title>Novel metabolic attributes of the genus Cyanothece, comprising a group of unicellular nitrogen-fixing Cyanobacteria.</title>
        <authorList>
            <person name="Bandyopadhyay A."/>
            <person name="Elvitigala T."/>
            <person name="Welsh E."/>
            <person name="Stockel J."/>
            <person name="Liberton M."/>
            <person name="Min H."/>
            <person name="Sherman L.A."/>
            <person name="Pakrasi H.B."/>
        </authorList>
    </citation>
    <scope>NUCLEOTIDE SEQUENCE [LARGE SCALE GENOMIC DNA]</scope>
    <source>
        <strain evidence="2">PCC 8801</strain>
    </source>
</reference>
<dbReference type="AlphaFoldDB" id="B7JWU2"/>
<keyword evidence="2" id="KW-1185">Reference proteome</keyword>
<dbReference type="Pfam" id="PF21826">
    <property type="entry name" value="DUF6887"/>
    <property type="match status" value="1"/>
</dbReference>
<proteinExistence type="predicted"/>
<dbReference type="HOGENOM" id="CLU_193569_3_1_3"/>
<dbReference type="InterPro" id="IPR054053">
    <property type="entry name" value="DUF6887"/>
</dbReference>
<dbReference type="EMBL" id="CP001287">
    <property type="protein sequence ID" value="ACK65791.1"/>
    <property type="molecule type" value="Genomic_DNA"/>
</dbReference>
<dbReference type="RefSeq" id="WP_012595064.1">
    <property type="nucleotide sequence ID" value="NC_011726.1"/>
</dbReference>
<dbReference type="KEGG" id="cyp:PCC8801_1744"/>
<evidence type="ECO:0000313" key="1">
    <source>
        <dbReference type="EMBL" id="ACK65791.1"/>
    </source>
</evidence>
<organism evidence="1 2">
    <name type="scientific">Rippkaea orientalis (strain PCC 8801 / RF-1)</name>
    <name type="common">Cyanothece sp. (strain PCC 8801)</name>
    <dbReference type="NCBI Taxonomy" id="41431"/>
    <lineage>
        <taxon>Bacteria</taxon>
        <taxon>Bacillati</taxon>
        <taxon>Cyanobacteriota</taxon>
        <taxon>Cyanophyceae</taxon>
        <taxon>Oscillatoriophycideae</taxon>
        <taxon>Chroococcales</taxon>
        <taxon>Aphanothecaceae</taxon>
        <taxon>Rippkaea</taxon>
        <taxon>Rippkaea orientalis</taxon>
    </lineage>
</organism>
<protein>
    <submittedName>
        <fullName evidence="1">Uncharacterized protein</fullName>
    </submittedName>
</protein>
<sequence>MSKPNFQQMTRKELKKYILAHPSDDEAIREFVLNRRSPNAVMYPPPSTLSYQKMEAIFKAKIQSNDSES</sequence>
<gene>
    <name evidence="1" type="ordered locus">PCC8801_1744</name>
</gene>
<dbReference type="Proteomes" id="UP000008204">
    <property type="component" value="Chromosome"/>
</dbReference>
<evidence type="ECO:0000313" key="2">
    <source>
        <dbReference type="Proteomes" id="UP000008204"/>
    </source>
</evidence>
<accession>B7JWU2</accession>
<dbReference type="eggNOG" id="ENOG502ZTJD">
    <property type="taxonomic scope" value="Bacteria"/>
</dbReference>
<dbReference type="OrthoDB" id="426753at2"/>
<name>B7JWU2_RIPO1</name>